<evidence type="ECO:0000313" key="2">
    <source>
        <dbReference type="Proteomes" id="UP000595140"/>
    </source>
</evidence>
<reference evidence="1 2" key="1">
    <citation type="submission" date="2018-04" db="EMBL/GenBank/DDBJ databases">
        <authorList>
            <person name="Vogel A."/>
        </authorList>
    </citation>
    <scope>NUCLEOTIDE SEQUENCE [LARGE SCALE GENOMIC DNA]</scope>
</reference>
<proteinExistence type="predicted"/>
<name>A0A484M7H5_9ASTE</name>
<dbReference type="OrthoDB" id="1432268at2759"/>
<accession>A0A484M7H5</accession>
<protein>
    <submittedName>
        <fullName evidence="1">Uncharacterized protein</fullName>
    </submittedName>
</protein>
<dbReference type="EMBL" id="OOIL02002786">
    <property type="protein sequence ID" value="VFQ84567.1"/>
    <property type="molecule type" value="Genomic_DNA"/>
</dbReference>
<evidence type="ECO:0000313" key="1">
    <source>
        <dbReference type="EMBL" id="VFQ84567.1"/>
    </source>
</evidence>
<organism evidence="1 2">
    <name type="scientific">Cuscuta campestris</name>
    <dbReference type="NCBI Taxonomy" id="132261"/>
    <lineage>
        <taxon>Eukaryota</taxon>
        <taxon>Viridiplantae</taxon>
        <taxon>Streptophyta</taxon>
        <taxon>Embryophyta</taxon>
        <taxon>Tracheophyta</taxon>
        <taxon>Spermatophyta</taxon>
        <taxon>Magnoliopsida</taxon>
        <taxon>eudicotyledons</taxon>
        <taxon>Gunneridae</taxon>
        <taxon>Pentapetalae</taxon>
        <taxon>asterids</taxon>
        <taxon>lamiids</taxon>
        <taxon>Solanales</taxon>
        <taxon>Convolvulaceae</taxon>
        <taxon>Cuscuteae</taxon>
        <taxon>Cuscuta</taxon>
        <taxon>Cuscuta subgen. Grammica</taxon>
        <taxon>Cuscuta sect. Cleistogrammica</taxon>
    </lineage>
</organism>
<dbReference type="Proteomes" id="UP000595140">
    <property type="component" value="Unassembled WGS sequence"/>
</dbReference>
<sequence length="106" mass="12427">MLTSNLLLRQHAISWWVRGNLKTFNGALKIIILPGIIAWNLWKASNAYNYDGNTMSPRTIIQQIGKLIQARAWTHQQKKWVIHDKDFDAWEIDKFWRKGKKGCSSF</sequence>
<dbReference type="AlphaFoldDB" id="A0A484M7H5"/>
<keyword evidence="2" id="KW-1185">Reference proteome</keyword>
<gene>
    <name evidence="1" type="ORF">CCAM_LOCUS26343</name>
</gene>